<evidence type="ECO:0000313" key="4">
    <source>
        <dbReference type="WBParaSite" id="GPUH_0001127501-mRNA-1"/>
    </source>
</evidence>
<dbReference type="InterPro" id="IPR000535">
    <property type="entry name" value="MSP_dom"/>
</dbReference>
<dbReference type="Gene3D" id="2.60.40.10">
    <property type="entry name" value="Immunoglobulins"/>
    <property type="match status" value="1"/>
</dbReference>
<evidence type="ECO:0000313" key="3">
    <source>
        <dbReference type="Proteomes" id="UP000271098"/>
    </source>
</evidence>
<keyword evidence="3" id="KW-1185">Reference proteome</keyword>
<organism evidence="4">
    <name type="scientific">Gongylonema pulchrum</name>
    <dbReference type="NCBI Taxonomy" id="637853"/>
    <lineage>
        <taxon>Eukaryota</taxon>
        <taxon>Metazoa</taxon>
        <taxon>Ecdysozoa</taxon>
        <taxon>Nematoda</taxon>
        <taxon>Chromadorea</taxon>
        <taxon>Rhabditida</taxon>
        <taxon>Spirurina</taxon>
        <taxon>Spiruromorpha</taxon>
        <taxon>Spiruroidea</taxon>
        <taxon>Gongylonematidae</taxon>
        <taxon>Gongylonema</taxon>
    </lineage>
</organism>
<dbReference type="Pfam" id="PF00635">
    <property type="entry name" value="Motile_Sperm"/>
    <property type="match status" value="1"/>
</dbReference>
<dbReference type="Proteomes" id="UP000271098">
    <property type="component" value="Unassembled WGS sequence"/>
</dbReference>
<reference evidence="4" key="1">
    <citation type="submission" date="2016-06" db="UniProtKB">
        <authorList>
            <consortium name="WormBaseParasite"/>
        </authorList>
    </citation>
    <scope>IDENTIFICATION</scope>
</reference>
<evidence type="ECO:0000313" key="2">
    <source>
        <dbReference type="EMBL" id="VDN18549.1"/>
    </source>
</evidence>
<protein>
    <submittedName>
        <fullName evidence="4">MSP domain-containing protein</fullName>
    </submittedName>
</protein>
<name>A0A183DRC1_9BILA</name>
<sequence>MSYPKELIFPATRKQVTRRLILRNNSKTDFAVKIRTNTTAITVEPPQGFLRAGRTQSAYVHLDGMQSARGQTVKVYCRPVSQKTEADCRRWFVEPNGDYEDAENQLAQVLRVKTSKGFTALEIRTNTTAITVEPPQGFLRAGRTQSAYVHLDGMQSARGQTVKVYCRPVSQKTEADCRRWFVEPNGDYEDAENQLAQVLRVKTSKGFTALEVCLRPVHLNNGYG</sequence>
<dbReference type="SUPFAM" id="SSF49354">
    <property type="entry name" value="PapD-like"/>
    <property type="match status" value="1"/>
</dbReference>
<evidence type="ECO:0000259" key="1">
    <source>
        <dbReference type="Pfam" id="PF00635"/>
    </source>
</evidence>
<dbReference type="InterPro" id="IPR008962">
    <property type="entry name" value="PapD-like_sf"/>
</dbReference>
<dbReference type="OrthoDB" id="5853820at2759"/>
<dbReference type="WBParaSite" id="GPUH_0001127501-mRNA-1">
    <property type="protein sequence ID" value="GPUH_0001127501-mRNA-1"/>
    <property type="gene ID" value="GPUH_0001127501"/>
</dbReference>
<dbReference type="EMBL" id="UYRT01078449">
    <property type="protein sequence ID" value="VDN18549.1"/>
    <property type="molecule type" value="Genomic_DNA"/>
</dbReference>
<accession>A0A183DRC1</accession>
<feature type="domain" description="MSP" evidence="1">
    <location>
        <begin position="4"/>
        <end position="59"/>
    </location>
</feature>
<dbReference type="InterPro" id="IPR013783">
    <property type="entry name" value="Ig-like_fold"/>
</dbReference>
<dbReference type="AlphaFoldDB" id="A0A183DRC1"/>
<proteinExistence type="predicted"/>
<reference evidence="2 3" key="2">
    <citation type="submission" date="2018-11" db="EMBL/GenBank/DDBJ databases">
        <authorList>
            <consortium name="Pathogen Informatics"/>
        </authorList>
    </citation>
    <scope>NUCLEOTIDE SEQUENCE [LARGE SCALE GENOMIC DNA]</scope>
</reference>
<gene>
    <name evidence="2" type="ORF">GPUH_LOCUS11262</name>
</gene>